<accession>A0A9N8MU75</accession>
<dbReference type="RefSeq" id="WP_201077335.1">
    <property type="nucleotide sequence ID" value="NZ_CAJNAS010000009.1"/>
</dbReference>
<keyword evidence="2" id="KW-1185">Reference proteome</keyword>
<dbReference type="AlphaFoldDB" id="A0A9N8MU75"/>
<dbReference type="GO" id="GO:0000160">
    <property type="term" value="P:phosphorelay signal transduction system"/>
    <property type="evidence" value="ECO:0007669"/>
    <property type="project" value="InterPro"/>
</dbReference>
<dbReference type="SUPFAM" id="SSF47226">
    <property type="entry name" value="Histidine-containing phosphotransfer domain, HPT domain"/>
    <property type="match status" value="1"/>
</dbReference>
<dbReference type="InterPro" id="IPR036641">
    <property type="entry name" value="HPT_dom_sf"/>
</dbReference>
<name>A0A9N8MU75_9BURK</name>
<comment type="caution">
    <text evidence="1">The sequence shown here is derived from an EMBL/GenBank/DDBJ whole genome shotgun (WGS) entry which is preliminary data.</text>
</comment>
<evidence type="ECO:0008006" key="3">
    <source>
        <dbReference type="Google" id="ProtNLM"/>
    </source>
</evidence>
<proteinExistence type="predicted"/>
<evidence type="ECO:0000313" key="2">
    <source>
        <dbReference type="Proteomes" id="UP000675121"/>
    </source>
</evidence>
<organism evidence="1 2">
    <name type="scientific">Paraburkholderia domus</name>
    <dbReference type="NCBI Taxonomy" id="2793075"/>
    <lineage>
        <taxon>Bacteria</taxon>
        <taxon>Pseudomonadati</taxon>
        <taxon>Pseudomonadota</taxon>
        <taxon>Betaproteobacteria</taxon>
        <taxon>Burkholderiales</taxon>
        <taxon>Burkholderiaceae</taxon>
        <taxon>Paraburkholderia</taxon>
    </lineage>
</organism>
<reference evidence="1" key="1">
    <citation type="submission" date="2021-02" db="EMBL/GenBank/DDBJ databases">
        <authorList>
            <person name="Vanwijnsberghe S."/>
        </authorList>
    </citation>
    <scope>NUCLEOTIDE SEQUENCE</scope>
    <source>
        <strain evidence="1">R-70211</strain>
    </source>
</reference>
<dbReference type="EMBL" id="CAJNAS010000009">
    <property type="protein sequence ID" value="CAE6905825.1"/>
    <property type="molecule type" value="Genomic_DNA"/>
</dbReference>
<gene>
    <name evidence="1" type="ORF">R70211_03584</name>
</gene>
<sequence length="117" mass="12920">MSASTEPFDHSYLDALSQEGIDLNTFLRGWHYSMDEDLARLHGLREQPDIEGLRASLHRLSGTVGLVGARSLMEALQGASVTSPQYDADAIDVLVKRARNLMMQLDGAIDPHRSSVR</sequence>
<evidence type="ECO:0000313" key="1">
    <source>
        <dbReference type="EMBL" id="CAE6905825.1"/>
    </source>
</evidence>
<protein>
    <recommendedName>
        <fullName evidence="3">Hpt domain-containing protein</fullName>
    </recommendedName>
</protein>
<dbReference type="Proteomes" id="UP000675121">
    <property type="component" value="Unassembled WGS sequence"/>
</dbReference>